<sequence>MKRLSQRLVLTALIAATIGLPAHAASVVKTYSYFNIGGRTLEELEGELNKRGPQMKNTGRRHPGATQMEFTSRVGYAEQGGKCAVAKATVTVKAKVILPRWRAPRRADQDTRLIWNTLSADIKRHEESHVGIAKNHARELEDALRGLGRFPTCQAAQSRVKQVTDRILAKHDREQTRFDKIEGINFESRILRLLQYRMERM</sequence>
<keyword evidence="1" id="KW-0732">Signal</keyword>
<dbReference type="Pfam" id="PF06037">
    <property type="entry name" value="DUF922"/>
    <property type="match status" value="1"/>
</dbReference>
<gene>
    <name evidence="2" type="ORF">GCM10016234_11460</name>
</gene>
<feature type="chain" id="PRO_5035179772" evidence="1">
    <location>
        <begin position="25"/>
        <end position="201"/>
    </location>
</feature>
<feature type="signal peptide" evidence="1">
    <location>
        <begin position="1"/>
        <end position="24"/>
    </location>
</feature>
<dbReference type="EMBL" id="BMZQ01000001">
    <property type="protein sequence ID" value="GHD10054.1"/>
    <property type="molecule type" value="Genomic_DNA"/>
</dbReference>
<dbReference type="PIRSF" id="PIRSF010521">
    <property type="entry name" value="DUF922_bac"/>
    <property type="match status" value="1"/>
</dbReference>
<keyword evidence="3" id="KW-1185">Reference proteome</keyword>
<proteinExistence type="predicted"/>
<accession>A0A8J3DU19</accession>
<reference evidence="2" key="2">
    <citation type="submission" date="2020-09" db="EMBL/GenBank/DDBJ databases">
        <authorList>
            <person name="Sun Q."/>
            <person name="Kim S."/>
        </authorList>
    </citation>
    <scope>NUCLEOTIDE SEQUENCE</scope>
    <source>
        <strain evidence="2">KCTC 42249</strain>
    </source>
</reference>
<dbReference type="InterPro" id="IPR010321">
    <property type="entry name" value="DUF922"/>
</dbReference>
<evidence type="ECO:0000313" key="2">
    <source>
        <dbReference type="EMBL" id="GHD10054.1"/>
    </source>
</evidence>
<organism evidence="2 3">
    <name type="scientific">Tianweitania populi</name>
    <dbReference type="NCBI Taxonomy" id="1607949"/>
    <lineage>
        <taxon>Bacteria</taxon>
        <taxon>Pseudomonadati</taxon>
        <taxon>Pseudomonadota</taxon>
        <taxon>Alphaproteobacteria</taxon>
        <taxon>Hyphomicrobiales</taxon>
        <taxon>Phyllobacteriaceae</taxon>
        <taxon>Tianweitania</taxon>
    </lineage>
</organism>
<dbReference type="Proteomes" id="UP000630142">
    <property type="component" value="Unassembled WGS sequence"/>
</dbReference>
<comment type="caution">
    <text evidence="2">The sequence shown here is derived from an EMBL/GenBank/DDBJ whole genome shotgun (WGS) entry which is preliminary data.</text>
</comment>
<name>A0A8J3DU19_9HYPH</name>
<dbReference type="RefSeq" id="WP_189502400.1">
    <property type="nucleotide sequence ID" value="NZ_BMZQ01000001.1"/>
</dbReference>
<reference evidence="2" key="1">
    <citation type="journal article" date="2014" name="Int. J. Syst. Evol. Microbiol.">
        <title>Complete genome sequence of Corynebacterium casei LMG S-19264T (=DSM 44701T), isolated from a smear-ripened cheese.</title>
        <authorList>
            <consortium name="US DOE Joint Genome Institute (JGI-PGF)"/>
            <person name="Walter F."/>
            <person name="Albersmeier A."/>
            <person name="Kalinowski J."/>
            <person name="Ruckert C."/>
        </authorList>
    </citation>
    <scope>NUCLEOTIDE SEQUENCE</scope>
    <source>
        <strain evidence="2">KCTC 42249</strain>
    </source>
</reference>
<protein>
    <submittedName>
        <fullName evidence="2">Peptidase</fullName>
    </submittedName>
</protein>
<evidence type="ECO:0000256" key="1">
    <source>
        <dbReference type="SAM" id="SignalP"/>
    </source>
</evidence>
<dbReference type="AlphaFoldDB" id="A0A8J3DU19"/>
<evidence type="ECO:0000313" key="3">
    <source>
        <dbReference type="Proteomes" id="UP000630142"/>
    </source>
</evidence>